<evidence type="ECO:0000313" key="4">
    <source>
        <dbReference type="Proteomes" id="UP001556709"/>
    </source>
</evidence>
<keyword evidence="4" id="KW-1185">Reference proteome</keyword>
<evidence type="ECO:0000259" key="2">
    <source>
        <dbReference type="Pfam" id="PF13505"/>
    </source>
</evidence>
<dbReference type="InterPro" id="IPR027385">
    <property type="entry name" value="Beta-barrel_OMP"/>
</dbReference>
<name>A0ABV3TBG0_9GAMM</name>
<proteinExistence type="predicted"/>
<dbReference type="EMBL" id="JBAKFM010000001">
    <property type="protein sequence ID" value="MEX0468576.1"/>
    <property type="molecule type" value="Genomic_DNA"/>
</dbReference>
<dbReference type="Proteomes" id="UP001556709">
    <property type="component" value="Unassembled WGS sequence"/>
</dbReference>
<dbReference type="SUPFAM" id="SSF56925">
    <property type="entry name" value="OMPA-like"/>
    <property type="match status" value="1"/>
</dbReference>
<accession>A0ABV3TBG0</accession>
<evidence type="ECO:0000313" key="3">
    <source>
        <dbReference type="EMBL" id="MEX0468576.1"/>
    </source>
</evidence>
<feature type="domain" description="Outer membrane protein beta-barrel" evidence="2">
    <location>
        <begin position="11"/>
        <end position="179"/>
    </location>
</feature>
<comment type="caution">
    <text evidence="3">The sequence shown here is derived from an EMBL/GenBank/DDBJ whole genome shotgun (WGS) entry which is preliminary data.</text>
</comment>
<reference evidence="3 4" key="1">
    <citation type="submission" date="2024-02" db="EMBL/GenBank/DDBJ databases">
        <title>New especies of Spiribacter isolated from saline water.</title>
        <authorList>
            <person name="Leon M.J."/>
            <person name="De La Haba R."/>
            <person name="Sanchez-Porro C."/>
            <person name="Ventosa A."/>
        </authorList>
    </citation>
    <scope>NUCLEOTIDE SEQUENCE [LARGE SCALE GENOMIC DNA]</scope>
    <source>
        <strain evidence="4">ag22IC6-390</strain>
    </source>
</reference>
<evidence type="ECO:0000256" key="1">
    <source>
        <dbReference type="ARBA" id="ARBA00022729"/>
    </source>
</evidence>
<sequence>MLENGKLQALVLATALGVSAVSEAQLIEDAYIGGGLMPWQYEGAGESEGARGGRLMAGVMLNDHLGFEAHFGWMGEEDSGNDRTVELDSVDSALVRLNRPVNPRADLYALLGFASVRMVLRPFTIAGTDEAPSASGVAFGAGAAYRIADDWSVSVDLMRYLSEPDFDFEAVTGSVRWHF</sequence>
<gene>
    <name evidence="3" type="ORF">V6X73_02335</name>
</gene>
<dbReference type="Gene3D" id="2.40.160.20">
    <property type="match status" value="1"/>
</dbReference>
<dbReference type="RefSeq" id="WP_367957923.1">
    <property type="nucleotide sequence ID" value="NZ_JBAKFK010000001.1"/>
</dbReference>
<protein>
    <submittedName>
        <fullName evidence="3">Porin family protein</fullName>
    </submittedName>
</protein>
<dbReference type="InterPro" id="IPR011250">
    <property type="entry name" value="OMP/PagP_B-barrel"/>
</dbReference>
<dbReference type="Pfam" id="PF13505">
    <property type="entry name" value="OMP_b-brl"/>
    <property type="match status" value="1"/>
</dbReference>
<organism evidence="3 4">
    <name type="scientific">Spiribacter pallidus</name>
    <dbReference type="NCBI Taxonomy" id="1987936"/>
    <lineage>
        <taxon>Bacteria</taxon>
        <taxon>Pseudomonadati</taxon>
        <taxon>Pseudomonadota</taxon>
        <taxon>Gammaproteobacteria</taxon>
        <taxon>Chromatiales</taxon>
        <taxon>Ectothiorhodospiraceae</taxon>
        <taxon>Spiribacter</taxon>
    </lineage>
</organism>
<keyword evidence="1" id="KW-0732">Signal</keyword>